<dbReference type="GO" id="GO:0009234">
    <property type="term" value="P:menaquinone biosynthetic process"/>
    <property type="evidence" value="ECO:0007669"/>
    <property type="project" value="UniProtKB-UniRule"/>
</dbReference>
<evidence type="ECO:0000256" key="4">
    <source>
        <dbReference type="ARBA" id="ARBA00023052"/>
    </source>
</evidence>
<comment type="function">
    <text evidence="6">Catalyzes the thiamine diphosphate-dependent decarboxylation of 2-oxoglutarate and the subsequent addition of the resulting succinic semialdehyde-thiamine pyrophosphate anion to isochorismate to yield 2-succinyl-5-enolpyruvyl-6-hydroxy-3-cyclohexene-1-carboxylate (SEPHCHC).</text>
</comment>
<evidence type="ECO:0000256" key="2">
    <source>
        <dbReference type="ARBA" id="ARBA00022723"/>
    </source>
</evidence>
<dbReference type="NCBIfam" id="TIGR00173">
    <property type="entry name" value="menD"/>
    <property type="match status" value="1"/>
</dbReference>
<keyword evidence="5 6" id="KW-0464">Manganese</keyword>
<reference evidence="8 9" key="1">
    <citation type="submission" date="2018-10" db="EMBL/GenBank/DDBJ databases">
        <authorList>
            <person name="Li J."/>
        </authorList>
    </citation>
    <scope>NUCLEOTIDE SEQUENCE [LARGE SCALE GENOMIC DNA]</scope>
    <source>
        <strain evidence="8 9">JCM 11654</strain>
    </source>
</reference>
<dbReference type="CDD" id="cd02009">
    <property type="entry name" value="TPP_SHCHC_synthase"/>
    <property type="match status" value="1"/>
</dbReference>
<evidence type="ECO:0000256" key="3">
    <source>
        <dbReference type="ARBA" id="ARBA00022842"/>
    </source>
</evidence>
<dbReference type="InterPro" id="IPR004433">
    <property type="entry name" value="MenaQ_synth_MenD"/>
</dbReference>
<evidence type="ECO:0000259" key="7">
    <source>
        <dbReference type="Pfam" id="PF02776"/>
    </source>
</evidence>
<keyword evidence="3 6" id="KW-0460">Magnesium</keyword>
<name>A0A3L7AFL8_9MICO</name>
<keyword evidence="9" id="KW-1185">Reference proteome</keyword>
<dbReference type="EC" id="2.2.1.9" evidence="6"/>
<organism evidence="8 9">
    <name type="scientific">Mycetocola lacteus</name>
    <dbReference type="NCBI Taxonomy" id="76637"/>
    <lineage>
        <taxon>Bacteria</taxon>
        <taxon>Bacillati</taxon>
        <taxon>Actinomycetota</taxon>
        <taxon>Actinomycetes</taxon>
        <taxon>Micrococcales</taxon>
        <taxon>Microbacteriaceae</taxon>
        <taxon>Mycetocola</taxon>
    </lineage>
</organism>
<evidence type="ECO:0000313" key="9">
    <source>
        <dbReference type="Proteomes" id="UP000269438"/>
    </source>
</evidence>
<dbReference type="UniPathway" id="UPA01057">
    <property type="reaction ID" value="UER00164"/>
</dbReference>
<comment type="pathway">
    <text evidence="6">Quinol/quinone metabolism; menaquinone biosynthesis.</text>
</comment>
<dbReference type="Proteomes" id="UP000269438">
    <property type="component" value="Unassembled WGS sequence"/>
</dbReference>
<keyword evidence="4 6" id="KW-0786">Thiamine pyrophosphate</keyword>
<comment type="caution">
    <text evidence="8">The sequence shown here is derived from an EMBL/GenBank/DDBJ whole genome shotgun (WGS) entry which is preliminary data.</text>
</comment>
<accession>A0A3L7AFL8</accession>
<protein>
    <recommendedName>
        <fullName evidence="6">2-succinyl-5-enolpyruvyl-6-hydroxy-3-cyclohexene-1-carboxylate synthase</fullName>
        <shortName evidence="6">SEPHCHC synthase</shortName>
        <ecNumber evidence="6">2.2.1.9</ecNumber>
    </recommendedName>
    <alternativeName>
        <fullName evidence="6">Menaquinone biosynthesis protein MenD</fullName>
    </alternativeName>
</protein>
<dbReference type="Gene3D" id="3.40.50.1220">
    <property type="entry name" value="TPP-binding domain"/>
    <property type="match status" value="1"/>
</dbReference>
<comment type="subunit">
    <text evidence="6">Homodimer.</text>
</comment>
<dbReference type="SUPFAM" id="SSF52518">
    <property type="entry name" value="Thiamin diphosphate-binding fold (THDP-binding)"/>
    <property type="match status" value="2"/>
</dbReference>
<dbReference type="InterPro" id="IPR012001">
    <property type="entry name" value="Thiamin_PyroP_enz_TPP-bd_dom"/>
</dbReference>
<dbReference type="GO" id="GO:0000287">
    <property type="term" value="F:magnesium ion binding"/>
    <property type="evidence" value="ECO:0007669"/>
    <property type="project" value="UniProtKB-UniRule"/>
</dbReference>
<gene>
    <name evidence="6 8" type="primary">menD</name>
    <name evidence="8" type="ORF">D9V34_15725</name>
</gene>
<evidence type="ECO:0000256" key="1">
    <source>
        <dbReference type="ARBA" id="ARBA00022679"/>
    </source>
</evidence>
<dbReference type="EMBL" id="RCUY01000015">
    <property type="protein sequence ID" value="RLP79246.1"/>
    <property type="molecule type" value="Genomic_DNA"/>
</dbReference>
<dbReference type="OrthoDB" id="9791859at2"/>
<dbReference type="AlphaFoldDB" id="A0A3L7AFL8"/>
<dbReference type="InterPro" id="IPR029061">
    <property type="entry name" value="THDP-binding"/>
</dbReference>
<dbReference type="UniPathway" id="UPA00079"/>
<dbReference type="GO" id="GO:0030976">
    <property type="term" value="F:thiamine pyrophosphate binding"/>
    <property type="evidence" value="ECO:0007669"/>
    <property type="project" value="UniProtKB-UniRule"/>
</dbReference>
<sequence>MYARGLVAELIRLGVRDAVVCPGSRSQAWALAFAEAEAAEQIRLRVRIDERSAAFLALGLAAETGLPVPIVVTSGTAVANLHPAVLEAHHSHIPLIVLSADRPEELRGIRSNQTTAQAHLFGSATRLSLDEDAPNADRDEIARAAEHARAAFAAAAGAVPGPVQLNVGFREPLSSALAAEVTVPVPEGSAEQDQVDAVIAAEKASDAAPSAVPAHVLPRGPRTVVIAGNGAGPGAEDLAHHGGWPLIAEVSSGSRYGRALIVPYRELLDSPDHGGLIERVIVFGQPTLSRQVPALLRREGVETWVVSEPDTELFDPGHNAHRATSLSVEPGAVDRDWLGHWVVAARELTAERSTDVAPDLEAAHSHDPATRLAYVRGEFQAIRAALDRRLLVESVWRATWPHDRLVFGASRLIRVADEHVPGKKLSVFANRGLAGIDGTVATASGIALAQQAESETGVTRLVLGDLTLLHDVGGMLRVPGEQVPRIQIIVGNDGGGTIFDGLEVSQSAAPDLAARVLFTPQEVKLSALAEAYGWEYRRAATRADLDQALTAPTTGPVLIEVTLTRE</sequence>
<keyword evidence="6" id="KW-0474">Menaquinone biosynthesis</keyword>
<dbReference type="Gene3D" id="3.40.50.970">
    <property type="match status" value="2"/>
</dbReference>
<comment type="cofactor">
    <cofactor evidence="6">
        <name>thiamine diphosphate</name>
        <dbReference type="ChEBI" id="CHEBI:58937"/>
    </cofactor>
    <text evidence="6">Binds 1 thiamine pyrophosphate per subunit.</text>
</comment>
<comment type="pathway">
    <text evidence="6">Quinol/quinone metabolism; 1,4-dihydroxy-2-naphthoate biosynthesis; 1,4-dihydroxy-2-naphthoate from chorismate: step 2/7.</text>
</comment>
<evidence type="ECO:0000256" key="6">
    <source>
        <dbReference type="HAMAP-Rule" id="MF_01659"/>
    </source>
</evidence>
<comment type="catalytic activity">
    <reaction evidence="6">
        <text>isochorismate + 2-oxoglutarate + H(+) = 5-enolpyruvoyl-6-hydroxy-2-succinyl-cyclohex-3-ene-1-carboxylate + CO2</text>
        <dbReference type="Rhea" id="RHEA:25593"/>
        <dbReference type="ChEBI" id="CHEBI:15378"/>
        <dbReference type="ChEBI" id="CHEBI:16526"/>
        <dbReference type="ChEBI" id="CHEBI:16810"/>
        <dbReference type="ChEBI" id="CHEBI:29780"/>
        <dbReference type="ChEBI" id="CHEBI:58818"/>
        <dbReference type="EC" id="2.2.1.9"/>
    </reaction>
</comment>
<comment type="cofactor">
    <cofactor evidence="6">
        <name>Mg(2+)</name>
        <dbReference type="ChEBI" id="CHEBI:18420"/>
    </cofactor>
    <cofactor evidence="6">
        <name>Mn(2+)</name>
        <dbReference type="ChEBI" id="CHEBI:29035"/>
    </cofactor>
</comment>
<feature type="domain" description="Thiamine pyrophosphate enzyme N-terminal TPP-binding" evidence="7">
    <location>
        <begin position="4"/>
        <end position="113"/>
    </location>
</feature>
<evidence type="ECO:0000313" key="8">
    <source>
        <dbReference type="EMBL" id="RLP79246.1"/>
    </source>
</evidence>
<dbReference type="PANTHER" id="PTHR42916:SF1">
    <property type="entry name" value="PROTEIN PHYLLO, CHLOROPLASTIC"/>
    <property type="match status" value="1"/>
</dbReference>
<keyword evidence="2 6" id="KW-0479">Metal-binding</keyword>
<dbReference type="GO" id="GO:0070204">
    <property type="term" value="F:2-succinyl-5-enolpyruvyl-6-hydroxy-3-cyclohexene-1-carboxylic-acid synthase activity"/>
    <property type="evidence" value="ECO:0007669"/>
    <property type="project" value="UniProtKB-UniRule"/>
</dbReference>
<dbReference type="GO" id="GO:0030145">
    <property type="term" value="F:manganese ion binding"/>
    <property type="evidence" value="ECO:0007669"/>
    <property type="project" value="UniProtKB-UniRule"/>
</dbReference>
<comment type="similarity">
    <text evidence="6">Belongs to the TPP enzyme family. MenD subfamily.</text>
</comment>
<dbReference type="PANTHER" id="PTHR42916">
    <property type="entry name" value="2-SUCCINYL-5-ENOLPYRUVYL-6-HYDROXY-3-CYCLOHEXENE-1-CARBOXYLATE SYNTHASE"/>
    <property type="match status" value="1"/>
</dbReference>
<keyword evidence="1 6" id="KW-0808">Transferase</keyword>
<proteinExistence type="inferred from homology"/>
<dbReference type="PIRSF" id="PIRSF004983">
    <property type="entry name" value="MenD"/>
    <property type="match status" value="1"/>
</dbReference>
<dbReference type="HAMAP" id="MF_01659">
    <property type="entry name" value="MenD"/>
    <property type="match status" value="1"/>
</dbReference>
<evidence type="ECO:0000256" key="5">
    <source>
        <dbReference type="ARBA" id="ARBA00023211"/>
    </source>
</evidence>
<dbReference type="Pfam" id="PF02776">
    <property type="entry name" value="TPP_enzyme_N"/>
    <property type="match status" value="1"/>
</dbReference>